<dbReference type="PANTHER" id="PTHR42878:SF7">
    <property type="entry name" value="SENSOR HISTIDINE KINASE GLRK"/>
    <property type="match status" value="1"/>
</dbReference>
<dbReference type="InterPro" id="IPR043836">
    <property type="entry name" value="DHp"/>
</dbReference>
<sequence>MAQFKTRARALDLLGRQQIAGIPTAINELIKNAHDAYADKFDVDFLRKDNLLILRDDGLGMTKEEFETRWLTIGTESKFINRKTVLPPKDSTKALRPVMGEKGIGRLAIASIGKQVLIISKAKQREKEYKIVAVFINWELFELPGINLEDIIIPIKEFDEIPDLIEFHDLRHEVLNSLKGLKEKDIISFEDYERIALSVINFDIDPKELNNNLIGDFKLTDNKGGTFFYINPVSETLIFDIEGDREKKEATKIEKMLMGFHNTMTPNHPKSVIDISFRDYRGDDGTYYDIIEKEQFFTPQEFEIADHHFEGDFDEFGQFKGNINIYGEKEYENHIINWNGNNFKETDCGPFKINFVYIQGDLKSSKIDPHNWAVLSNKTNKFGALYIYKDNIRVLPYGDIDYDFLHIEKNRTKRASTFFFSHRRMFGVIEINSKINFKLVEKAGREGFIENKAYRHFQDILRNFVIQLASDFFDPTGKNIQSEFYQKKKEEINSFHNALERRDKLAKGKKEKFIQNLDVFFKNLTSSKFEQDVDSILDETNKNLNSVIYIKDTDEASQKIIDYEFQARQKINDYKKSITLSGPKGFSLSKGNRLDFETYLKEFQLLEQNIFNKANNKIDFLIEEYISKLKIEISKRKRLEQAVDFISVEAKKTNSKKRNETNEIVTDVSKKIKELTSDLMLDLDNQIRTVKDKFKLLSTNNVEDFNLVEERKSMEDEIELISNRNTFVMDRIIRQFESFYIEKDNDGQIITNDQISDAMSEELEELRERVQADIELSQLGLAVGILHHEFSSTVRSIRGSIKDLKAWSDVNQQLDSVYKNIKVNFEHLDGYLNLFTPLNRRLNRKREEISLMEIKLFLIDLFKSRMERHNIEFKHTKGFANQKMNGFRSTFYPVFVNLIDNAIYWLNHSNVENKIIRMHADESGVYVSNNGIEITIQDKDRIFDLGFSRKQNGRGMGLSISKEVLNAENYNISAVTPKEGSTVTFRIERNKPTDNE</sequence>
<evidence type="ECO:0000256" key="6">
    <source>
        <dbReference type="ARBA" id="ARBA00022840"/>
    </source>
</evidence>
<dbReference type="Pfam" id="PF02518">
    <property type="entry name" value="HATPase_c"/>
    <property type="match status" value="1"/>
</dbReference>
<evidence type="ECO:0000256" key="3">
    <source>
        <dbReference type="ARBA" id="ARBA00022679"/>
    </source>
</evidence>
<dbReference type="InterPro" id="IPR036890">
    <property type="entry name" value="HATPase_C_sf"/>
</dbReference>
<dbReference type="RefSeq" id="WP_132008521.1">
    <property type="nucleotide sequence ID" value="NZ_SMFK01000015.1"/>
</dbReference>
<evidence type="ECO:0000259" key="8">
    <source>
        <dbReference type="PROSITE" id="PS50109"/>
    </source>
</evidence>
<dbReference type="Gene3D" id="3.30.565.10">
    <property type="entry name" value="Histidine kinase-like ATPase, C-terminal domain"/>
    <property type="match status" value="2"/>
</dbReference>
<dbReference type="SMART" id="SM00387">
    <property type="entry name" value="HATPase_c"/>
    <property type="match status" value="1"/>
</dbReference>
<dbReference type="InterPro" id="IPR003594">
    <property type="entry name" value="HATPase_dom"/>
</dbReference>
<keyword evidence="10" id="KW-1185">Reference proteome</keyword>
<dbReference type="CDD" id="cd00075">
    <property type="entry name" value="HATPase"/>
    <property type="match status" value="1"/>
</dbReference>
<evidence type="ECO:0000256" key="4">
    <source>
        <dbReference type="ARBA" id="ARBA00022741"/>
    </source>
</evidence>
<dbReference type="InterPro" id="IPR050351">
    <property type="entry name" value="BphY/WalK/GraS-like"/>
</dbReference>
<protein>
    <recommendedName>
        <fullName evidence="2">histidine kinase</fullName>
        <ecNumber evidence="2">2.7.13.3</ecNumber>
    </recommendedName>
</protein>
<proteinExistence type="predicted"/>
<evidence type="ECO:0000256" key="1">
    <source>
        <dbReference type="ARBA" id="ARBA00000085"/>
    </source>
</evidence>
<dbReference type="EMBL" id="SMFK01000015">
    <property type="protein sequence ID" value="TDD94551.1"/>
    <property type="molecule type" value="Genomic_DNA"/>
</dbReference>
<comment type="caution">
    <text evidence="9">The sequence shown here is derived from an EMBL/GenBank/DDBJ whole genome shotgun (WGS) entry which is preliminary data.</text>
</comment>
<dbReference type="InterPro" id="IPR005467">
    <property type="entry name" value="His_kinase_dom"/>
</dbReference>
<organism evidence="9 10">
    <name type="scientific">Flavobacterium cellulosilyticum</name>
    <dbReference type="NCBI Taxonomy" id="2541731"/>
    <lineage>
        <taxon>Bacteria</taxon>
        <taxon>Pseudomonadati</taxon>
        <taxon>Bacteroidota</taxon>
        <taxon>Flavobacteriia</taxon>
        <taxon>Flavobacteriales</taxon>
        <taxon>Flavobacteriaceae</taxon>
        <taxon>Flavobacterium</taxon>
    </lineage>
</organism>
<accession>A0A4R5C4D0</accession>
<keyword evidence="3" id="KW-0808">Transferase</keyword>
<dbReference type="GO" id="GO:0005524">
    <property type="term" value="F:ATP binding"/>
    <property type="evidence" value="ECO:0007669"/>
    <property type="project" value="UniProtKB-KW"/>
</dbReference>
<evidence type="ECO:0000256" key="7">
    <source>
        <dbReference type="ARBA" id="ARBA00023012"/>
    </source>
</evidence>
<dbReference type="Pfam" id="PF19191">
    <property type="entry name" value="HEF_HK"/>
    <property type="match status" value="1"/>
</dbReference>
<dbReference type="GO" id="GO:0007234">
    <property type="term" value="P:osmosensory signaling via phosphorelay pathway"/>
    <property type="evidence" value="ECO:0007669"/>
    <property type="project" value="TreeGrafter"/>
</dbReference>
<reference evidence="9 10" key="1">
    <citation type="submission" date="2019-03" db="EMBL/GenBank/DDBJ databases">
        <title>Flavobacterium AR-3-4 sp. nov. isolated from arctic soil.</title>
        <authorList>
            <person name="Chaudhary D.K."/>
        </authorList>
    </citation>
    <scope>NUCLEOTIDE SEQUENCE [LARGE SCALE GENOMIC DNA]</scope>
    <source>
        <strain evidence="9 10">AR-3-4</strain>
    </source>
</reference>
<keyword evidence="7" id="KW-0902">Two-component regulatory system</keyword>
<name>A0A4R5C4D0_9FLAO</name>
<gene>
    <name evidence="9" type="ORF">E0F76_16155</name>
</gene>
<dbReference type="PANTHER" id="PTHR42878">
    <property type="entry name" value="TWO-COMPONENT HISTIDINE KINASE"/>
    <property type="match status" value="1"/>
</dbReference>
<evidence type="ECO:0000256" key="2">
    <source>
        <dbReference type="ARBA" id="ARBA00012438"/>
    </source>
</evidence>
<dbReference type="EC" id="2.7.13.3" evidence="2"/>
<dbReference type="GO" id="GO:0030295">
    <property type="term" value="F:protein kinase activator activity"/>
    <property type="evidence" value="ECO:0007669"/>
    <property type="project" value="TreeGrafter"/>
</dbReference>
<dbReference type="Proteomes" id="UP000295479">
    <property type="component" value="Unassembled WGS sequence"/>
</dbReference>
<keyword evidence="6" id="KW-0067">ATP-binding</keyword>
<comment type="catalytic activity">
    <reaction evidence="1">
        <text>ATP + protein L-histidine = ADP + protein N-phospho-L-histidine.</text>
        <dbReference type="EC" id="2.7.13.3"/>
    </reaction>
</comment>
<dbReference type="PROSITE" id="PS50109">
    <property type="entry name" value="HIS_KIN"/>
    <property type="match status" value="1"/>
</dbReference>
<feature type="domain" description="Histidine kinase" evidence="8">
    <location>
        <begin position="785"/>
        <end position="991"/>
    </location>
</feature>
<dbReference type="Pfam" id="PF13589">
    <property type="entry name" value="HATPase_c_3"/>
    <property type="match status" value="1"/>
</dbReference>
<keyword evidence="4" id="KW-0547">Nucleotide-binding</keyword>
<dbReference type="AlphaFoldDB" id="A0A4R5C4D0"/>
<dbReference type="SUPFAM" id="SSF55874">
    <property type="entry name" value="ATPase domain of HSP90 chaperone/DNA topoisomerase II/histidine kinase"/>
    <property type="match status" value="2"/>
</dbReference>
<dbReference type="GO" id="GO:0004673">
    <property type="term" value="F:protein histidine kinase activity"/>
    <property type="evidence" value="ECO:0007669"/>
    <property type="project" value="UniProtKB-EC"/>
</dbReference>
<dbReference type="GO" id="GO:0000156">
    <property type="term" value="F:phosphorelay response regulator activity"/>
    <property type="evidence" value="ECO:0007669"/>
    <property type="project" value="TreeGrafter"/>
</dbReference>
<evidence type="ECO:0000313" key="10">
    <source>
        <dbReference type="Proteomes" id="UP000295479"/>
    </source>
</evidence>
<dbReference type="OrthoDB" id="9816482at2"/>
<keyword evidence="5 9" id="KW-0418">Kinase</keyword>
<evidence type="ECO:0000313" key="9">
    <source>
        <dbReference type="EMBL" id="TDD94551.1"/>
    </source>
</evidence>
<evidence type="ECO:0000256" key="5">
    <source>
        <dbReference type="ARBA" id="ARBA00022777"/>
    </source>
</evidence>